<dbReference type="Pfam" id="PF00990">
    <property type="entry name" value="GGDEF"/>
    <property type="match status" value="2"/>
</dbReference>
<evidence type="ECO:0000259" key="2">
    <source>
        <dbReference type="PROSITE" id="PS50113"/>
    </source>
</evidence>
<dbReference type="SUPFAM" id="SSF55073">
    <property type="entry name" value="Nucleotide cyclase"/>
    <property type="match status" value="2"/>
</dbReference>
<dbReference type="Pfam" id="PF08447">
    <property type="entry name" value="PAS_3"/>
    <property type="match status" value="5"/>
</dbReference>
<dbReference type="CDD" id="cd01948">
    <property type="entry name" value="EAL"/>
    <property type="match status" value="1"/>
</dbReference>
<dbReference type="SUPFAM" id="SSF141868">
    <property type="entry name" value="EAL domain-like"/>
    <property type="match status" value="1"/>
</dbReference>
<dbReference type="NCBIfam" id="TIGR00229">
    <property type="entry name" value="sensory_box"/>
    <property type="match status" value="3"/>
</dbReference>
<feature type="domain" description="GGDEF" evidence="4">
    <location>
        <begin position="1149"/>
        <end position="1282"/>
    </location>
</feature>
<dbReference type="PROSITE" id="PS50113">
    <property type="entry name" value="PAC"/>
    <property type="match status" value="4"/>
</dbReference>
<dbReference type="RefSeq" id="WP_062251561.1">
    <property type="nucleotide sequence ID" value="NZ_CP014229.1"/>
</dbReference>
<dbReference type="CDD" id="cd01949">
    <property type="entry name" value="GGDEF"/>
    <property type="match status" value="1"/>
</dbReference>
<dbReference type="InterPro" id="IPR000014">
    <property type="entry name" value="PAS"/>
</dbReference>
<evidence type="ECO:0000259" key="4">
    <source>
        <dbReference type="PROSITE" id="PS50887"/>
    </source>
</evidence>
<dbReference type="SMART" id="SM00267">
    <property type="entry name" value="GGDEF"/>
    <property type="match status" value="2"/>
</dbReference>
<dbReference type="InterPro" id="IPR035919">
    <property type="entry name" value="EAL_sf"/>
</dbReference>
<keyword evidence="6" id="KW-1185">Reference proteome</keyword>
<dbReference type="InterPro" id="IPR029787">
    <property type="entry name" value="Nucleotide_cyclase"/>
</dbReference>
<dbReference type="Gene3D" id="3.20.20.450">
    <property type="entry name" value="EAL domain"/>
    <property type="match status" value="1"/>
</dbReference>
<dbReference type="InterPro" id="IPR032710">
    <property type="entry name" value="NTF2-like_dom_sf"/>
</dbReference>
<dbReference type="SUPFAM" id="SSF54427">
    <property type="entry name" value="NTF2-like"/>
    <property type="match status" value="1"/>
</dbReference>
<organism evidence="5 6">
    <name type="scientific">Desulfovibrio fairfieldensis</name>
    <dbReference type="NCBI Taxonomy" id="44742"/>
    <lineage>
        <taxon>Bacteria</taxon>
        <taxon>Pseudomonadati</taxon>
        <taxon>Thermodesulfobacteriota</taxon>
        <taxon>Desulfovibrionia</taxon>
        <taxon>Desulfovibrionales</taxon>
        <taxon>Desulfovibrionaceae</taxon>
        <taxon>Desulfovibrio</taxon>
    </lineage>
</organism>
<dbReference type="Gene3D" id="3.30.70.270">
    <property type="match status" value="2"/>
</dbReference>
<dbReference type="SMART" id="SM00086">
    <property type="entry name" value="PAC"/>
    <property type="match status" value="6"/>
</dbReference>
<sequence>MDATAARSIDAVRRFFRAYLQERDPEEAAHCLCEDVRWIGIGASGTIGQGPETFRASLREEFLAAPGPRKYELCDPRAFACGENCACVDGVLRLPATLPGGEAARLEMRFSAVCRCRGEDCLIRAIHVSAPVEHRNEGGFFPASLGETTTAGMSFRSKEQAFELLKNSIPGGLIGGFMEPGFPLYFVNDNLIRHLDYDSYEEFAADIQGMVGNGIHPEDREHVNRVVSESLAVSDHYEVVYRMLAKGGSFIWVLDRGCLTTDRGRKVIVSIVIDITQQRRLQERLQRGMASLERKNAELGAFYQVVVSGIAKILDDPGYTLLYANDQFFDNLGYTREEILSLFNNESLRIMHPADAAATDKSIRELKEQGRFSVKCRFVKKNGESVRIRLDGCQTSESHDGYNVIYCFYTDIEEQERRDAVYQRQQHFMSLISSSIAGGSFITRAEAGRPLAYVSDSLLSLLGYTRKEFESACGGRLAGIIHPEDRGRVTAACADPQRDYYEEEYRIRKADGNLIWALEKGRLATDEDGERIYICILLDITDRKLRHDELVQRTRQDPLTGLYNHDYARQYIQTYLDIHQHGHASALLLFDLDNFKRVNDRHGHLEGDAALARFAEILKKQFRSRDFLARTGGDEFIAFLQDIPSEQEAGAMADGVARSMRDSLGREYADCGLALSVGMAFATERTSYNLLFHAADEAMYRMKGKGRDERAFVLDRAEREFERHLLFKHAFGIILRIDLDSGQYHIRYGAHAVSSRLPSAGPYEQVLSDALLHPVLPEDKTMLREKLGLAQLRAACARGEEVLSREYRVRRTSGEILWIESRFHFLRNEGLNLAYNVISDITESRRQREQIRIAEIYTFTLQDTSDEIYELDMERGRYRTIRGSGDEFLPLPPEGTVDELQHAVRDGMIHPDDRERFDRFHYRAREAGNGKPSRDEFRCLWQDGAYHWVSISVLPVSATGKAFLVCVMGIDERKRLETFSSENEQLRQNKLEDERYRIIVEQSRGIVLDLDLERGVYYAPGLEKRFVCDPIAQEGPMGMLRSLEIHPDDRPLLDTFHQTLRSRSSEAETTLRLKRRDGAFLWCRIAVTVRRDDEDRPVRIVGLITDVDSDVRTMRQFRYRAEHDPVTGYSNLPGFKLDATRLLAARTGRKYALWHCDFRNFKYINDMYGYDVGNRLLKYWADLLAASFSPEETFARSSADNFVLLCTYRDIAEIETRFHNSVELLGHFEELASKRFRVELVGGCYMVEDDDALSLNDMLGRATMAQKSVKHLGGSRYAFYSKAMREKVIYEQEVEASMEKALRNGEFHAWLQPQIDIHNGNRLIGAEVLARWQRPGRGFVPPCDFIPLFERNGFIVDLDAFMFEQACAYLASRRSRGLPPLRLSVNVSRMSLGQKNFLERYTAVRERYAISPGMLELECTESLAVKDFPLFREVMTRLPGCGFRRAMDDFGTGYSSLNLLKNIDLDVLKLDMEFFRNTEGTSRERAVVESVVRMAHALDLTTVAEGIELPEQVDFLRAIGCDAVQGYVFSRPVPLDDFEEQESRFAAP</sequence>
<feature type="domain" description="EAL" evidence="3">
    <location>
        <begin position="1291"/>
        <end position="1546"/>
    </location>
</feature>
<dbReference type="InterPro" id="IPR001633">
    <property type="entry name" value="EAL_dom"/>
</dbReference>
<dbReference type="EMBL" id="CP014229">
    <property type="protein sequence ID" value="AMD89127.1"/>
    <property type="molecule type" value="Genomic_DNA"/>
</dbReference>
<protein>
    <submittedName>
        <fullName evidence="5">Diguanylate cyclase</fullName>
    </submittedName>
</protein>
<feature type="domain" description="PAS" evidence="1">
    <location>
        <begin position="424"/>
        <end position="504"/>
    </location>
</feature>
<dbReference type="InterPro" id="IPR043128">
    <property type="entry name" value="Rev_trsase/Diguanyl_cyclase"/>
</dbReference>
<dbReference type="STRING" id="44742.AXF13_02800"/>
<dbReference type="InterPro" id="IPR001610">
    <property type="entry name" value="PAC"/>
</dbReference>
<dbReference type="PANTHER" id="PTHR44757:SF2">
    <property type="entry name" value="BIOFILM ARCHITECTURE MAINTENANCE PROTEIN MBAA"/>
    <property type="match status" value="1"/>
</dbReference>
<dbReference type="InterPro" id="IPR052155">
    <property type="entry name" value="Biofilm_reg_signaling"/>
</dbReference>
<dbReference type="PROSITE" id="PS50887">
    <property type="entry name" value="GGDEF"/>
    <property type="match status" value="2"/>
</dbReference>
<evidence type="ECO:0000259" key="3">
    <source>
        <dbReference type="PROSITE" id="PS50883"/>
    </source>
</evidence>
<name>A0A0X8JIG3_9BACT</name>
<dbReference type="InterPro" id="IPR000160">
    <property type="entry name" value="GGDEF_dom"/>
</dbReference>
<dbReference type="Pfam" id="PF00563">
    <property type="entry name" value="EAL"/>
    <property type="match status" value="1"/>
</dbReference>
<dbReference type="Gene3D" id="3.10.450.50">
    <property type="match status" value="1"/>
</dbReference>
<dbReference type="SUPFAM" id="SSF55785">
    <property type="entry name" value="PYP-like sensor domain (PAS domain)"/>
    <property type="match status" value="6"/>
</dbReference>
<dbReference type="Proteomes" id="UP000069241">
    <property type="component" value="Chromosome"/>
</dbReference>
<evidence type="ECO:0000313" key="5">
    <source>
        <dbReference type="EMBL" id="AMD89127.1"/>
    </source>
</evidence>
<dbReference type="CDD" id="cd00130">
    <property type="entry name" value="PAS"/>
    <property type="match status" value="4"/>
</dbReference>
<feature type="domain" description="PAC" evidence="2">
    <location>
        <begin position="1067"/>
        <end position="1119"/>
    </location>
</feature>
<accession>A0A0X8JIG3</accession>
<dbReference type="KEGG" id="dfi:AXF13_02800"/>
<feature type="domain" description="PAC" evidence="2">
    <location>
        <begin position="501"/>
        <end position="552"/>
    </location>
</feature>
<dbReference type="InterPro" id="IPR035965">
    <property type="entry name" value="PAS-like_dom_sf"/>
</dbReference>
<dbReference type="SMART" id="SM00091">
    <property type="entry name" value="PAS"/>
    <property type="match status" value="4"/>
</dbReference>
<dbReference type="PROSITE" id="PS50112">
    <property type="entry name" value="PAS"/>
    <property type="match status" value="2"/>
</dbReference>
<feature type="domain" description="GGDEF" evidence="4">
    <location>
        <begin position="583"/>
        <end position="715"/>
    </location>
</feature>
<feature type="domain" description="PAS" evidence="1">
    <location>
        <begin position="313"/>
        <end position="370"/>
    </location>
</feature>
<gene>
    <name evidence="5" type="ORF">AXF13_02800</name>
</gene>
<dbReference type="PROSITE" id="PS50883">
    <property type="entry name" value="EAL"/>
    <property type="match status" value="1"/>
</dbReference>
<feature type="domain" description="PAC" evidence="2">
    <location>
        <begin position="237"/>
        <end position="287"/>
    </location>
</feature>
<dbReference type="PANTHER" id="PTHR44757">
    <property type="entry name" value="DIGUANYLATE CYCLASE DGCP"/>
    <property type="match status" value="1"/>
</dbReference>
<dbReference type="InterPro" id="IPR000700">
    <property type="entry name" value="PAS-assoc_C"/>
</dbReference>
<feature type="domain" description="PAC" evidence="2">
    <location>
        <begin position="803"/>
        <end position="853"/>
    </location>
</feature>
<dbReference type="Gene3D" id="3.30.450.20">
    <property type="entry name" value="PAS domain"/>
    <property type="match status" value="6"/>
</dbReference>
<evidence type="ECO:0000259" key="1">
    <source>
        <dbReference type="PROSITE" id="PS50112"/>
    </source>
</evidence>
<evidence type="ECO:0000313" key="6">
    <source>
        <dbReference type="Proteomes" id="UP000069241"/>
    </source>
</evidence>
<proteinExistence type="predicted"/>
<dbReference type="InterPro" id="IPR013655">
    <property type="entry name" value="PAS_fold_3"/>
</dbReference>
<reference evidence="6" key="1">
    <citation type="submission" date="2016-02" db="EMBL/GenBank/DDBJ databases">
        <authorList>
            <person name="Holder M.E."/>
            <person name="Ajami N.J."/>
            <person name="Petrosino J.F."/>
        </authorList>
    </citation>
    <scope>NUCLEOTIDE SEQUENCE [LARGE SCALE GENOMIC DNA]</scope>
    <source>
        <strain evidence="6">CCUG 45958</strain>
    </source>
</reference>
<dbReference type="NCBIfam" id="TIGR00254">
    <property type="entry name" value="GGDEF"/>
    <property type="match status" value="1"/>
</dbReference>
<dbReference type="SMART" id="SM00052">
    <property type="entry name" value="EAL"/>
    <property type="match status" value="1"/>
</dbReference>